<reference evidence="2 3" key="1">
    <citation type="submission" date="2019-06" db="EMBL/GenBank/DDBJ databases">
        <title>Whole genome sequence for Cellvibrionaceae sp. R142.</title>
        <authorList>
            <person name="Wang G."/>
        </authorList>
    </citation>
    <scope>NUCLEOTIDE SEQUENCE [LARGE SCALE GENOMIC DNA]</scope>
    <source>
        <strain evidence="2 3">R142</strain>
    </source>
</reference>
<evidence type="ECO:0000313" key="3">
    <source>
        <dbReference type="Proteomes" id="UP000319732"/>
    </source>
</evidence>
<dbReference type="InterPro" id="IPR052264">
    <property type="entry name" value="UPF0175_domain"/>
</dbReference>
<dbReference type="AlphaFoldDB" id="A0A545TSC0"/>
<dbReference type="PANTHER" id="PTHR37525">
    <property type="entry name" value="UPF0175 PROTEIN SSL1255"/>
    <property type="match status" value="1"/>
</dbReference>
<sequence>MTQVNVELPEKVFSVLHCSPDELSQEMRLAAATLWYQQGRISQEWAASIAGMDRTDFLLALAEMGKDSFHVDFDELDRELNRG</sequence>
<accession>A0A545TSC0</accession>
<organism evidence="2 3">
    <name type="scientific">Exilibacterium tricleocarpae</name>
    <dbReference type="NCBI Taxonomy" id="2591008"/>
    <lineage>
        <taxon>Bacteria</taxon>
        <taxon>Pseudomonadati</taxon>
        <taxon>Pseudomonadota</taxon>
        <taxon>Gammaproteobacteria</taxon>
        <taxon>Cellvibrionales</taxon>
        <taxon>Cellvibrionaceae</taxon>
        <taxon>Exilibacterium</taxon>
    </lineage>
</organism>
<proteinExistence type="inferred from homology"/>
<dbReference type="Proteomes" id="UP000319732">
    <property type="component" value="Unassembled WGS sequence"/>
</dbReference>
<dbReference type="InterPro" id="IPR005368">
    <property type="entry name" value="UPF0175"/>
</dbReference>
<dbReference type="OrthoDB" id="15200at2"/>
<name>A0A545TSC0_9GAMM</name>
<keyword evidence="3" id="KW-1185">Reference proteome</keyword>
<comment type="caution">
    <text evidence="2">The sequence shown here is derived from an EMBL/GenBank/DDBJ whole genome shotgun (WGS) entry which is preliminary data.</text>
</comment>
<protein>
    <submittedName>
        <fullName evidence="2">UPF0175 family protein</fullName>
    </submittedName>
</protein>
<evidence type="ECO:0000256" key="1">
    <source>
        <dbReference type="ARBA" id="ARBA00005651"/>
    </source>
</evidence>
<dbReference type="RefSeq" id="WP_142904208.1">
    <property type="nucleotide sequence ID" value="NZ_ML660092.1"/>
</dbReference>
<dbReference type="EMBL" id="VHSG01000010">
    <property type="protein sequence ID" value="TQV80109.1"/>
    <property type="molecule type" value="Genomic_DNA"/>
</dbReference>
<dbReference type="PANTHER" id="PTHR37525:SF1">
    <property type="entry name" value="UPF0175 PROTEIN SSL1255"/>
    <property type="match status" value="1"/>
</dbReference>
<evidence type="ECO:0000313" key="2">
    <source>
        <dbReference type="EMBL" id="TQV80109.1"/>
    </source>
</evidence>
<dbReference type="Pfam" id="PF03683">
    <property type="entry name" value="UPF0175"/>
    <property type="match status" value="1"/>
</dbReference>
<gene>
    <name evidence="2" type="ORF">FKG94_10600</name>
</gene>
<comment type="similarity">
    <text evidence="1">Belongs to the UPF0175 family.</text>
</comment>